<dbReference type="Proteomes" id="UP000053433">
    <property type="component" value="Unassembled WGS sequence"/>
</dbReference>
<dbReference type="RefSeq" id="WP_050005184.1">
    <property type="nucleotide sequence ID" value="NZ_CATXDA010000018.1"/>
</dbReference>
<dbReference type="Pfam" id="PF01263">
    <property type="entry name" value="Aldose_epim"/>
    <property type="match status" value="1"/>
</dbReference>
<dbReference type="SUPFAM" id="SSF74650">
    <property type="entry name" value="Galactose mutarotase-like"/>
    <property type="match status" value="1"/>
</dbReference>
<dbReference type="EMBL" id="JXXK01000009">
    <property type="protein sequence ID" value="KJF40150.1"/>
    <property type="molecule type" value="Genomic_DNA"/>
</dbReference>
<comment type="caution">
    <text evidence="1">The sequence shown here is derived from an EMBL/GenBank/DDBJ whole genome shotgun (WGS) entry which is preliminary data.</text>
</comment>
<sequence>MFTVTKTTQGAYTAYVLADTGAGTTATVVPEKGGMVTSFTKNGDEYSWLREPNFSQPERPRCAMPVLFPMCGRAPQDANTFGGKSYPMIIHGIVHSMPWQVVETGETDGASVTVRVTDNAETRESYPFAFSVTIRYVLRGGELRFEQTYENTGSTDMPFSFGFHPYFRVSDVRNLEWDIKAGLTADPDTGRDTPFEGVDFPYDDEQTTRYYKGVQSPMRFTDKELGHTVTVKFDGNFKNAVLWSQCPLGFVCMEPWNGFPGSLTTPEHETLAPGNALSAVMSIEI</sequence>
<dbReference type="GO" id="GO:0005975">
    <property type="term" value="P:carbohydrate metabolic process"/>
    <property type="evidence" value="ECO:0007669"/>
    <property type="project" value="InterPro"/>
</dbReference>
<evidence type="ECO:0000313" key="5">
    <source>
        <dbReference type="Proteomes" id="UP000032483"/>
    </source>
</evidence>
<dbReference type="GO" id="GO:0030246">
    <property type="term" value="F:carbohydrate binding"/>
    <property type="evidence" value="ECO:0007669"/>
    <property type="project" value="InterPro"/>
</dbReference>
<reference evidence="1" key="1">
    <citation type="submission" date="2015-02" db="EMBL/GenBank/DDBJ databases">
        <title>A novel member of the family Ruminococcaceae isolated from human feces.</title>
        <authorList>
            <person name="Shkoporov A.N."/>
            <person name="Chaplin A.V."/>
            <person name="Motuzova O.V."/>
            <person name="Kafarskaia L.I."/>
            <person name="Khokhlova E.V."/>
            <person name="Efimov B.A."/>
        </authorList>
    </citation>
    <scope>NUCLEOTIDE SEQUENCE [LARGE SCALE GENOMIC DNA]</scope>
    <source>
        <strain evidence="1">585-1</strain>
    </source>
</reference>
<evidence type="ECO:0000313" key="8">
    <source>
        <dbReference type="Proteomes" id="UP000449193"/>
    </source>
</evidence>
<dbReference type="PANTHER" id="PTHR11122">
    <property type="entry name" value="APOSPORY-ASSOCIATED PROTEIN C-RELATED"/>
    <property type="match status" value="1"/>
</dbReference>
<accession>A0A0W7TP28</accession>
<dbReference type="PANTHER" id="PTHR11122:SF13">
    <property type="entry name" value="GLUCOSE-6-PHOSPHATE 1-EPIMERASE"/>
    <property type="match status" value="1"/>
</dbReference>
<dbReference type="InterPro" id="IPR014718">
    <property type="entry name" value="GH-type_carb-bd"/>
</dbReference>
<dbReference type="GeneID" id="42856589"/>
<proteinExistence type="predicted"/>
<dbReference type="Proteomes" id="UP000032483">
    <property type="component" value="Unassembled WGS sequence"/>
</dbReference>
<evidence type="ECO:0000313" key="7">
    <source>
        <dbReference type="Proteomes" id="UP000431913"/>
    </source>
</evidence>
<reference evidence="4 8" key="3">
    <citation type="journal article" date="2019" name="Nat. Med.">
        <title>A library of human gut bacterial isolates paired with longitudinal multiomics data enables mechanistic microbiome research.</title>
        <authorList>
            <person name="Poyet M."/>
            <person name="Groussin M."/>
            <person name="Gibbons S.M."/>
            <person name="Avila-Pacheco J."/>
            <person name="Jiang X."/>
            <person name="Kearney S.M."/>
            <person name="Perrotta A.R."/>
            <person name="Berdy B."/>
            <person name="Zhao S."/>
            <person name="Lieberman T.D."/>
            <person name="Swanson P.K."/>
            <person name="Smith M."/>
            <person name="Roesemann S."/>
            <person name="Alexander J.E."/>
            <person name="Rich S.A."/>
            <person name="Livny J."/>
            <person name="Vlamakis H."/>
            <person name="Clish C."/>
            <person name="Bullock K."/>
            <person name="Deik A."/>
            <person name="Scott J."/>
            <person name="Pierce K.A."/>
            <person name="Xavier R.J."/>
            <person name="Alm E.J."/>
        </authorList>
    </citation>
    <scope>NUCLEOTIDE SEQUENCE [LARGE SCALE GENOMIC DNA]</scope>
    <source>
        <strain evidence="4 8">BIOML-A7</strain>
    </source>
</reference>
<dbReference type="EMBL" id="VUNJ01000005">
    <property type="protein sequence ID" value="MST91613.1"/>
    <property type="molecule type" value="Genomic_DNA"/>
</dbReference>
<reference evidence="2 6" key="2">
    <citation type="submission" date="2015-10" db="EMBL/GenBank/DDBJ databases">
        <title>A novel member of the family Ruminococcaceae isolated from human faeces.</title>
        <authorList>
            <person name="Shkoporov A.N."/>
            <person name="Chaplin A.V."/>
            <person name="Motuzova O.V."/>
            <person name="Kafarskaia L.I."/>
            <person name="Efimov B.A."/>
        </authorList>
    </citation>
    <scope>NUCLEOTIDE SEQUENCE [LARGE SCALE GENOMIC DNA]</scope>
    <source>
        <strain evidence="2 6">668</strain>
    </source>
</reference>
<reference evidence="3 7" key="4">
    <citation type="submission" date="2019-08" db="EMBL/GenBank/DDBJ databases">
        <title>In-depth cultivation of the pig gut microbiome towards novel bacterial diversity and tailored functional studies.</title>
        <authorList>
            <person name="Wylensek D."/>
            <person name="Hitch T.C.A."/>
            <person name="Clavel T."/>
        </authorList>
    </citation>
    <scope>NUCLEOTIDE SEQUENCE [LARGE SCALE GENOMIC DNA]</scope>
    <source>
        <strain evidence="3 7">WCA3-601-WT-6J</strain>
    </source>
</reference>
<dbReference type="Proteomes" id="UP000449193">
    <property type="component" value="Unassembled WGS sequence"/>
</dbReference>
<dbReference type="EMBL" id="WMZR01000015">
    <property type="protein sequence ID" value="MTS52170.1"/>
    <property type="molecule type" value="Genomic_DNA"/>
</dbReference>
<evidence type="ECO:0000313" key="1">
    <source>
        <dbReference type="EMBL" id="KJF40150.1"/>
    </source>
</evidence>
<dbReference type="Proteomes" id="UP000431913">
    <property type="component" value="Unassembled WGS sequence"/>
</dbReference>
<evidence type="ECO:0000313" key="2">
    <source>
        <dbReference type="EMBL" id="KUE75579.1"/>
    </source>
</evidence>
<evidence type="ECO:0000313" key="6">
    <source>
        <dbReference type="Proteomes" id="UP000053433"/>
    </source>
</evidence>
<dbReference type="AlphaFoldDB" id="A0A0D8IZL1"/>
<dbReference type="InterPro" id="IPR011013">
    <property type="entry name" value="Gal_mutarotase_sf_dom"/>
</dbReference>
<name>A0A0D8IZL1_9FIRM</name>
<evidence type="ECO:0000313" key="3">
    <source>
        <dbReference type="EMBL" id="MST91613.1"/>
    </source>
</evidence>
<dbReference type="GO" id="GO:0016853">
    <property type="term" value="F:isomerase activity"/>
    <property type="evidence" value="ECO:0007669"/>
    <property type="project" value="InterPro"/>
</dbReference>
<dbReference type="Gene3D" id="2.70.98.10">
    <property type="match status" value="1"/>
</dbReference>
<accession>A0A0D8IZL1</accession>
<gene>
    <name evidence="2" type="ORF">ASJ35_13140</name>
    <name evidence="3" type="ORF">FYJ76_06610</name>
    <name evidence="4" type="ORF">GMD52_11520</name>
    <name evidence="1" type="ORF">TQ39_08270</name>
</gene>
<organism evidence="1 5">
    <name type="scientific">Ruthenibacterium lactatiformans</name>
    <dbReference type="NCBI Taxonomy" id="1550024"/>
    <lineage>
        <taxon>Bacteria</taxon>
        <taxon>Bacillati</taxon>
        <taxon>Bacillota</taxon>
        <taxon>Clostridia</taxon>
        <taxon>Eubacteriales</taxon>
        <taxon>Oscillospiraceae</taxon>
        <taxon>Ruthenibacterium</taxon>
    </lineage>
</organism>
<keyword evidence="5" id="KW-1185">Reference proteome</keyword>
<dbReference type="InterPro" id="IPR008183">
    <property type="entry name" value="Aldose_1/G6P_1-epimerase"/>
</dbReference>
<dbReference type="EMBL" id="LMUA01000019">
    <property type="protein sequence ID" value="KUE75579.1"/>
    <property type="molecule type" value="Genomic_DNA"/>
</dbReference>
<evidence type="ECO:0000313" key="4">
    <source>
        <dbReference type="EMBL" id="MTS52170.1"/>
    </source>
</evidence>
<protein>
    <submittedName>
        <fullName evidence="3">Aldose epimerase</fullName>
    </submittedName>
</protein>